<accession>A0AAE0F341</accession>
<sequence>MQGLVRNGVWVGPRVPTAEPVQAMAAEWISTSNPYTRTLAKGISHEDWERKLQKMCAQGHNGPHGVGAKRSNARPKKWSMEQYTADQYRQRHARHFTKAKPRSEEVRPVLTGKPPVKEKPMRIPLLEDTIRITQLIVNVAEQDAQREKFKDIHDDEWYLKWLKSRGTVEVPELHAHRVKRRAARHRWDEATDEVYLVTHAGKELRVPKPGDRLALVKEYPERSRELDTIPCPQYNT</sequence>
<evidence type="ECO:0000313" key="2">
    <source>
        <dbReference type="EMBL" id="KAK3250013.1"/>
    </source>
</evidence>
<gene>
    <name evidence="2" type="ORF">CYMTET_40580</name>
</gene>
<protein>
    <submittedName>
        <fullName evidence="2">Uncharacterized protein</fullName>
    </submittedName>
</protein>
<evidence type="ECO:0000313" key="3">
    <source>
        <dbReference type="Proteomes" id="UP001190700"/>
    </source>
</evidence>
<comment type="caution">
    <text evidence="2">The sequence shown here is derived from an EMBL/GenBank/DDBJ whole genome shotgun (WGS) entry which is preliminary data.</text>
</comment>
<evidence type="ECO:0000256" key="1">
    <source>
        <dbReference type="SAM" id="MobiDB-lite"/>
    </source>
</evidence>
<keyword evidence="3" id="KW-1185">Reference proteome</keyword>
<proteinExistence type="predicted"/>
<organism evidence="2 3">
    <name type="scientific">Cymbomonas tetramitiformis</name>
    <dbReference type="NCBI Taxonomy" id="36881"/>
    <lineage>
        <taxon>Eukaryota</taxon>
        <taxon>Viridiplantae</taxon>
        <taxon>Chlorophyta</taxon>
        <taxon>Pyramimonadophyceae</taxon>
        <taxon>Pyramimonadales</taxon>
        <taxon>Pyramimonadaceae</taxon>
        <taxon>Cymbomonas</taxon>
    </lineage>
</organism>
<reference evidence="2 3" key="1">
    <citation type="journal article" date="2015" name="Genome Biol. Evol.">
        <title>Comparative Genomics of a Bacterivorous Green Alga Reveals Evolutionary Causalities and Consequences of Phago-Mixotrophic Mode of Nutrition.</title>
        <authorList>
            <person name="Burns J.A."/>
            <person name="Paasch A."/>
            <person name="Narechania A."/>
            <person name="Kim E."/>
        </authorList>
    </citation>
    <scope>NUCLEOTIDE SEQUENCE [LARGE SCALE GENOMIC DNA]</scope>
    <source>
        <strain evidence="2 3">PLY_AMNH</strain>
    </source>
</reference>
<name>A0AAE0F341_9CHLO</name>
<dbReference type="Proteomes" id="UP001190700">
    <property type="component" value="Unassembled WGS sequence"/>
</dbReference>
<feature type="region of interest" description="Disordered" evidence="1">
    <location>
        <begin position="96"/>
        <end position="118"/>
    </location>
</feature>
<dbReference type="AlphaFoldDB" id="A0AAE0F341"/>
<dbReference type="EMBL" id="LGRX02026958">
    <property type="protein sequence ID" value="KAK3250013.1"/>
    <property type="molecule type" value="Genomic_DNA"/>
</dbReference>